<dbReference type="STRING" id="742725.HMPREF9450_00736"/>
<dbReference type="PROSITE" id="PS51686">
    <property type="entry name" value="SAM_MT_RSMB_NOP"/>
    <property type="match status" value="1"/>
</dbReference>
<dbReference type="InterPro" id="IPR023267">
    <property type="entry name" value="RCMT"/>
</dbReference>
<dbReference type="HOGENOM" id="CLU_005316_6_0_10"/>
<dbReference type="GeneID" id="92816250"/>
<evidence type="ECO:0000256" key="3">
    <source>
        <dbReference type="ARBA" id="ARBA00022679"/>
    </source>
</evidence>
<dbReference type="PANTHER" id="PTHR22807">
    <property type="entry name" value="NOP2 YEAST -RELATED NOL1/NOP2/FMU SUN DOMAIN-CONTAINING"/>
    <property type="match status" value="1"/>
</dbReference>
<dbReference type="InterPro" id="IPR001678">
    <property type="entry name" value="MeTrfase_RsmB-F_NOP2_dom"/>
</dbReference>
<feature type="compositionally biased region" description="Low complexity" evidence="7">
    <location>
        <begin position="8"/>
        <end position="22"/>
    </location>
</feature>
<dbReference type="eggNOG" id="COG0144">
    <property type="taxonomic scope" value="Bacteria"/>
</dbReference>
<dbReference type="PRINTS" id="PR02008">
    <property type="entry name" value="RCMTFAMILY"/>
</dbReference>
<dbReference type="Gene3D" id="3.40.50.150">
    <property type="entry name" value="Vaccinia Virus protein VP39"/>
    <property type="match status" value="1"/>
</dbReference>
<feature type="binding site" evidence="6">
    <location>
        <position position="209"/>
    </location>
    <ligand>
        <name>S-adenosyl-L-methionine</name>
        <dbReference type="ChEBI" id="CHEBI:59789"/>
    </ligand>
</feature>
<keyword evidence="5 6" id="KW-0694">RNA-binding</keyword>
<feature type="binding site" evidence="6">
    <location>
        <begin position="185"/>
        <end position="191"/>
    </location>
    <ligand>
        <name>S-adenosyl-L-methionine</name>
        <dbReference type="ChEBI" id="CHEBI:59789"/>
    </ligand>
</feature>
<proteinExistence type="inferred from homology"/>
<dbReference type="SUPFAM" id="SSF53335">
    <property type="entry name" value="S-adenosyl-L-methionine-dependent methyltransferases"/>
    <property type="match status" value="1"/>
</dbReference>
<evidence type="ECO:0000256" key="1">
    <source>
        <dbReference type="ARBA" id="ARBA00022490"/>
    </source>
</evidence>
<dbReference type="InterPro" id="IPR031341">
    <property type="entry name" value="Methyltr_RsmF_N"/>
</dbReference>
<dbReference type="Pfam" id="PF13636">
    <property type="entry name" value="Methyltranf_PUA"/>
    <property type="match status" value="1"/>
</dbReference>
<dbReference type="PATRIC" id="fig|742725.3.peg.787"/>
<evidence type="ECO:0000256" key="4">
    <source>
        <dbReference type="ARBA" id="ARBA00022691"/>
    </source>
</evidence>
<feature type="binding site" evidence="6">
    <location>
        <position position="253"/>
    </location>
    <ligand>
        <name>S-adenosyl-L-methionine</name>
        <dbReference type="ChEBI" id="CHEBI:59789"/>
    </ligand>
</feature>
<keyword evidence="1" id="KW-0963">Cytoplasm</keyword>
<dbReference type="RefSeq" id="WP_009133542.1">
    <property type="nucleotide sequence ID" value="NZ_CP102250.1"/>
</dbReference>
<dbReference type="Pfam" id="PF17125">
    <property type="entry name" value="Methyltr_RsmF_N"/>
    <property type="match status" value="1"/>
</dbReference>
<dbReference type="GO" id="GO:0003723">
    <property type="term" value="F:RNA binding"/>
    <property type="evidence" value="ECO:0007669"/>
    <property type="project" value="UniProtKB-UniRule"/>
</dbReference>
<evidence type="ECO:0000256" key="5">
    <source>
        <dbReference type="ARBA" id="ARBA00022884"/>
    </source>
</evidence>
<dbReference type="PANTHER" id="PTHR22807:SF30">
    <property type="entry name" value="28S RRNA (CYTOSINE(4447)-C(5))-METHYLTRANSFERASE-RELATED"/>
    <property type="match status" value="1"/>
</dbReference>
<accession>G5H7T3</accession>
<feature type="region of interest" description="Disordered" evidence="7">
    <location>
        <begin position="1"/>
        <end position="25"/>
    </location>
</feature>
<organism evidence="9 10">
    <name type="scientific">Alistipes indistinctus YIT 12060</name>
    <dbReference type="NCBI Taxonomy" id="742725"/>
    <lineage>
        <taxon>Bacteria</taxon>
        <taxon>Pseudomonadati</taxon>
        <taxon>Bacteroidota</taxon>
        <taxon>Bacteroidia</taxon>
        <taxon>Bacteroidales</taxon>
        <taxon>Rikenellaceae</taxon>
        <taxon>Alistipes</taxon>
    </lineage>
</organism>
<gene>
    <name evidence="9" type="ORF">HMPREF9450_00736</name>
</gene>
<evidence type="ECO:0000256" key="7">
    <source>
        <dbReference type="SAM" id="MobiDB-lite"/>
    </source>
</evidence>
<evidence type="ECO:0000259" key="8">
    <source>
        <dbReference type="PROSITE" id="PS51686"/>
    </source>
</evidence>
<dbReference type="InterPro" id="IPR027391">
    <property type="entry name" value="Nol1_Nop2_Fmu_2"/>
</dbReference>
<keyword evidence="4 6" id="KW-0949">S-adenosyl-L-methionine</keyword>
<feature type="active site" description="Nucleophile" evidence="6">
    <location>
        <position position="306"/>
    </location>
</feature>
<evidence type="ECO:0000313" key="10">
    <source>
        <dbReference type="Proteomes" id="UP000006008"/>
    </source>
</evidence>
<dbReference type="Gene3D" id="3.30.70.1170">
    <property type="entry name" value="Sun protein, domain 3"/>
    <property type="match status" value="1"/>
</dbReference>
<evidence type="ECO:0000256" key="6">
    <source>
        <dbReference type="PROSITE-ProRule" id="PRU01023"/>
    </source>
</evidence>
<evidence type="ECO:0000256" key="2">
    <source>
        <dbReference type="ARBA" id="ARBA00022603"/>
    </source>
</evidence>
<dbReference type="GO" id="GO:0008173">
    <property type="term" value="F:RNA methyltransferase activity"/>
    <property type="evidence" value="ECO:0007669"/>
    <property type="project" value="InterPro"/>
</dbReference>
<sequence>MVKRSLPRRPSSFSSRRAAALPGEIETTEIQPFPVGFCRSTEELLGGSDARSLLAALDTPSPVSVRFNPYKVQGPSGQRISGNDPSVNPTGESVVVTGGNPIDSAPFSQGTDSGGTPLIRPARLAGNEVPWCRYGYYLPQRPSFTLDPAFHAGAYYVQEAGSMFVERIFRQLFEPDTPLRILDLCAAPGGKTTLLSTLAGASGLVVANEVIRQRAGTLVDNVRKWGIGNTLVTNNDPSHFASLRHYFDLVLVDAPCSGEGMFRKTPGARTEWSEANVKLCAARGRRILGDVWEALRPGGILVYSTCTFNVQENEETVEWLASEYDCEPVDVTADPAWGIVQGEAAGMATFRFFPHRVQSEGFFAAVLRKGDGRVRVQVPKPRKAIFAPLARREGEEAARWVGQPQQMLFQRVGENIHAYYAPQFQAVREISESLSVLCSGVLCGQLFGGKLRPEHSLALFHDVSRRQVPVVELSPDEAVAYLRKADISPVRLQEGINLVTFDGLPLGWIKRIGARSNNMYPKELRIVNL</sequence>
<dbReference type="Pfam" id="PF01189">
    <property type="entry name" value="Methyltr_RsmB-F"/>
    <property type="match status" value="1"/>
</dbReference>
<feature type="domain" description="SAM-dependent MTase RsmB/NOP-type" evidence="8">
    <location>
        <begin position="53"/>
        <end position="370"/>
    </location>
</feature>
<dbReference type="EMBL" id="ADLD01000009">
    <property type="protein sequence ID" value="EHB92532.1"/>
    <property type="molecule type" value="Genomic_DNA"/>
</dbReference>
<keyword evidence="10" id="KW-1185">Reference proteome</keyword>
<name>G5H7T3_9BACT</name>
<dbReference type="Proteomes" id="UP000006008">
    <property type="component" value="Unassembled WGS sequence"/>
</dbReference>
<dbReference type="eggNOG" id="COG3270">
    <property type="taxonomic scope" value="Bacteria"/>
</dbReference>
<comment type="similarity">
    <text evidence="6">Belongs to the class I-like SAM-binding methyltransferase superfamily. RsmB/NOP family.</text>
</comment>
<dbReference type="Gene3D" id="2.30.130.60">
    <property type="match status" value="1"/>
</dbReference>
<evidence type="ECO:0000313" key="9">
    <source>
        <dbReference type="EMBL" id="EHB92532.1"/>
    </source>
</evidence>
<feature type="binding site" evidence="6">
    <location>
        <position position="236"/>
    </location>
    <ligand>
        <name>S-adenosyl-L-methionine</name>
        <dbReference type="ChEBI" id="CHEBI:59789"/>
    </ligand>
</feature>
<protein>
    <recommendedName>
        <fullName evidence="8">SAM-dependent MTase RsmB/NOP-type domain-containing protein</fullName>
    </recommendedName>
</protein>
<keyword evidence="2 6" id="KW-0489">Methyltransferase</keyword>
<reference evidence="9 10" key="1">
    <citation type="submission" date="2011-08" db="EMBL/GenBank/DDBJ databases">
        <title>The Genome Sequence of Alistipes indistinctus YIT 12060.</title>
        <authorList>
            <consortium name="The Broad Institute Genome Sequencing Platform"/>
            <person name="Earl A."/>
            <person name="Ward D."/>
            <person name="Feldgarden M."/>
            <person name="Gevers D."/>
            <person name="Morotomi M."/>
            <person name="Young S.K."/>
            <person name="Zeng Q."/>
            <person name="Gargeya S."/>
            <person name="Fitzgerald M."/>
            <person name="Haas B."/>
            <person name="Abouelleil A."/>
            <person name="Alvarado L."/>
            <person name="Arachchi H.M."/>
            <person name="Berlin A."/>
            <person name="Brown A."/>
            <person name="Chapman S.B."/>
            <person name="Chen Z."/>
            <person name="Dunbar C."/>
            <person name="Freedman E."/>
            <person name="Gearin G."/>
            <person name="Gellesch M."/>
            <person name="Goldberg J."/>
            <person name="Griggs A."/>
            <person name="Gujja S."/>
            <person name="Heiman D."/>
            <person name="Howarth C."/>
            <person name="Larson L."/>
            <person name="Lui A."/>
            <person name="MacDonald P.J.P."/>
            <person name="Montmayeur A."/>
            <person name="Murphy C."/>
            <person name="Neiman D."/>
            <person name="Pearson M."/>
            <person name="Priest M."/>
            <person name="Roberts A."/>
            <person name="Saif S."/>
            <person name="Shea T."/>
            <person name="Shenoy N."/>
            <person name="Sisk P."/>
            <person name="Stolte C."/>
            <person name="Sykes S."/>
            <person name="Wortman J."/>
            <person name="Nusbaum C."/>
            <person name="Birren B."/>
        </authorList>
    </citation>
    <scope>NUCLEOTIDE SEQUENCE [LARGE SCALE GENOMIC DNA]</scope>
    <source>
        <strain evidence="9 10">YIT 12060</strain>
    </source>
</reference>
<keyword evidence="3 6" id="KW-0808">Transferase</keyword>
<dbReference type="CDD" id="cd02440">
    <property type="entry name" value="AdoMet_MTases"/>
    <property type="match status" value="1"/>
</dbReference>
<comment type="caution">
    <text evidence="9">The sequence shown here is derived from an EMBL/GenBank/DDBJ whole genome shotgun (WGS) entry which is preliminary data.</text>
</comment>
<dbReference type="InterPro" id="IPR029063">
    <property type="entry name" value="SAM-dependent_MTases_sf"/>
</dbReference>
<dbReference type="InterPro" id="IPR049560">
    <property type="entry name" value="MeTrfase_RsmB-F_NOP2_cat"/>
</dbReference>
<dbReference type="GO" id="GO:0001510">
    <property type="term" value="P:RNA methylation"/>
    <property type="evidence" value="ECO:0007669"/>
    <property type="project" value="InterPro"/>
</dbReference>
<dbReference type="AlphaFoldDB" id="G5H7T3"/>
<dbReference type="OrthoDB" id="9810297at2"/>